<keyword evidence="2" id="KW-0808">Transferase</keyword>
<evidence type="ECO:0000256" key="1">
    <source>
        <dbReference type="SAM" id="Phobius"/>
    </source>
</evidence>
<dbReference type="GO" id="GO:0032259">
    <property type="term" value="P:methylation"/>
    <property type="evidence" value="ECO:0007669"/>
    <property type="project" value="UniProtKB-KW"/>
</dbReference>
<dbReference type="AlphaFoldDB" id="A0A4U9UVC5"/>
<dbReference type="EMBL" id="CABEEZ010000096">
    <property type="protein sequence ID" value="VTR37920.1"/>
    <property type="molecule type" value="Genomic_DNA"/>
</dbReference>
<dbReference type="Gene3D" id="3.40.50.150">
    <property type="entry name" value="Vaccinia Virus protein VP39"/>
    <property type="match status" value="1"/>
</dbReference>
<dbReference type="EC" id="2.1.1.189" evidence="2"/>
<dbReference type="InterPro" id="IPR029063">
    <property type="entry name" value="SAM-dependent_MTases_sf"/>
</dbReference>
<gene>
    <name evidence="2" type="primary">rlmC_2</name>
    <name evidence="2" type="ORF">NCTC12965_04148</name>
</gene>
<dbReference type="Gene3D" id="2.40.50.1070">
    <property type="match status" value="1"/>
</dbReference>
<keyword evidence="1" id="KW-1133">Transmembrane helix</keyword>
<accession>A0A4U9UVC5</accession>
<keyword evidence="2" id="KW-0489">Methyltransferase</keyword>
<name>A0A4U9UVC5_SERFO</name>
<keyword evidence="1" id="KW-0812">Transmembrane</keyword>
<evidence type="ECO:0000313" key="2">
    <source>
        <dbReference type="EMBL" id="VTR37920.1"/>
    </source>
</evidence>
<proteinExistence type="predicted"/>
<keyword evidence="1" id="KW-0472">Membrane</keyword>
<organism evidence="2">
    <name type="scientific">Serratia fonticola</name>
    <dbReference type="NCBI Taxonomy" id="47917"/>
    <lineage>
        <taxon>Bacteria</taxon>
        <taxon>Pseudomonadati</taxon>
        <taxon>Pseudomonadota</taxon>
        <taxon>Gammaproteobacteria</taxon>
        <taxon>Enterobacterales</taxon>
        <taxon>Yersiniaceae</taxon>
        <taxon>Serratia</taxon>
    </lineage>
</organism>
<sequence length="93" mass="10509">MKVISANIQPVHMAIMEGEHEIPLTEQQALEERFNQVPLYIRPQSFFQTNPQVASQLYATARDWVRRWGIASMWICSVALAASGCIAHSRKPG</sequence>
<protein>
    <submittedName>
        <fullName evidence="2">23S rRNA (Uracil(747)-C(5))-methyltransferase RlmC</fullName>
        <ecNumber evidence="2">2.1.1.189</ecNumber>
    </submittedName>
</protein>
<feature type="transmembrane region" description="Helical" evidence="1">
    <location>
        <begin position="68"/>
        <end position="87"/>
    </location>
</feature>
<reference evidence="2" key="1">
    <citation type="submission" date="2019-05" db="EMBL/GenBank/DDBJ databases">
        <authorList>
            <consortium name="Pathogen Informatics"/>
        </authorList>
    </citation>
    <scope>NUCLEOTIDE SEQUENCE [LARGE SCALE GENOMIC DNA]</scope>
    <source>
        <strain evidence="2">NCTC12965</strain>
    </source>
</reference>
<dbReference type="GO" id="GO:0008168">
    <property type="term" value="F:methyltransferase activity"/>
    <property type="evidence" value="ECO:0007669"/>
    <property type="project" value="UniProtKB-KW"/>
</dbReference>